<dbReference type="Proteomes" id="UP000552836">
    <property type="component" value="Unassembled WGS sequence"/>
</dbReference>
<gene>
    <name evidence="2" type="ORF">FB380_003704</name>
    <name evidence="1" type="ORF">GCM10011589_35830</name>
</gene>
<evidence type="ECO:0000313" key="3">
    <source>
        <dbReference type="Proteomes" id="UP000552836"/>
    </source>
</evidence>
<reference evidence="2 3" key="3">
    <citation type="submission" date="2020-02" db="EMBL/GenBank/DDBJ databases">
        <title>Sequencing the genomes of 1000 actinobacteria strains.</title>
        <authorList>
            <person name="Klenk H.-P."/>
        </authorList>
    </citation>
    <scope>NUCLEOTIDE SEQUENCE [LARGE SCALE GENOMIC DNA]</scope>
    <source>
        <strain evidence="2 3">DSM 45201</strain>
    </source>
</reference>
<keyword evidence="2" id="KW-0966">Cell projection</keyword>
<comment type="caution">
    <text evidence="2">The sequence shown here is derived from an EMBL/GenBank/DDBJ whole genome shotgun (WGS) entry which is preliminary data.</text>
</comment>
<evidence type="ECO:0000313" key="4">
    <source>
        <dbReference type="Proteomes" id="UP000648663"/>
    </source>
</evidence>
<dbReference type="RefSeq" id="WP_166756774.1">
    <property type="nucleotide sequence ID" value="NZ_BAABJU010000003.1"/>
</dbReference>
<dbReference type="Proteomes" id="UP000648663">
    <property type="component" value="Unassembled WGS sequence"/>
</dbReference>
<reference evidence="4" key="2">
    <citation type="journal article" date="2019" name="Int. J. Syst. Evol. Microbiol.">
        <title>The Global Catalogue of Microorganisms (GCM) 10K type strain sequencing project: providing services to taxonomists for standard genome sequencing and annotation.</title>
        <authorList>
            <consortium name="The Broad Institute Genomics Platform"/>
            <consortium name="The Broad Institute Genome Sequencing Center for Infectious Disease"/>
            <person name="Wu L."/>
            <person name="Ma J."/>
        </authorList>
    </citation>
    <scope>NUCLEOTIDE SEQUENCE [LARGE SCALE GENOMIC DNA]</scope>
    <source>
        <strain evidence="4">CGMCC 4.5581</strain>
    </source>
</reference>
<keyword evidence="4" id="KW-1185">Reference proteome</keyword>
<reference evidence="1" key="4">
    <citation type="submission" date="2024-05" db="EMBL/GenBank/DDBJ databases">
        <authorList>
            <person name="Sun Q."/>
            <person name="Zhou Y."/>
        </authorList>
    </citation>
    <scope>NUCLEOTIDE SEQUENCE</scope>
    <source>
        <strain evidence="1">CGMCC 4.5581</strain>
    </source>
</reference>
<evidence type="ECO:0000313" key="1">
    <source>
        <dbReference type="EMBL" id="GGL76572.1"/>
    </source>
</evidence>
<name>A0A846LNS8_9ACTN</name>
<dbReference type="InterPro" id="IPR021804">
    <property type="entry name" value="DUF3375"/>
</dbReference>
<evidence type="ECO:0000313" key="2">
    <source>
        <dbReference type="EMBL" id="NIH69216.1"/>
    </source>
</evidence>
<dbReference type="EMBL" id="BMMI01000007">
    <property type="protein sequence ID" value="GGL76572.1"/>
    <property type="molecule type" value="Genomic_DNA"/>
</dbReference>
<accession>A0A846LNS8</accession>
<reference evidence="1" key="1">
    <citation type="journal article" date="2014" name="Int. J. Syst. Evol. Microbiol.">
        <title>Complete genome of a new Firmicutes species belonging to the dominant human colonic microbiota ('Ruminococcus bicirculans') reveals two chromosomes and a selective capacity to utilize plant glucans.</title>
        <authorList>
            <consortium name="NISC Comparative Sequencing Program"/>
            <person name="Wegmann U."/>
            <person name="Louis P."/>
            <person name="Goesmann A."/>
            <person name="Henrissat B."/>
            <person name="Duncan S.H."/>
            <person name="Flint H.J."/>
        </authorList>
    </citation>
    <scope>NUCLEOTIDE SEQUENCE</scope>
    <source>
        <strain evidence="1">CGMCC 4.5581</strain>
    </source>
</reference>
<sequence>MTELTYDEIVSRRRHPAWRLLQADHAPLVLGFLVACFLEPNRRELQATEVSAALEDYLTAVREESHPYPRSAEAYLKEWADPSVGWLRGSYPAGSDELHYAPTAAVEIAVGLCRELGPREFVGTSSRMLTIRDLLRQITVGSSEDPQERIDALRRQRADVDDQLAKVLSGEDTRMDATAVRERYQQIVATGQELLADLRAVEDNFRTLDRQVRAQAVTWDGPRGQFLEAVFGSTAQIGDSDQGRSWTAFWELMLSSSQQDELEQLLKAVEELDALRGRTGQVERVLRADLFDAATVTMDTVRALSGQLRRFLDDAEWAESRRIHTLLRQALAAALELRDDDNRKVKFELPDLRADIRMPVERPLRTPYTPATLDAPELDAETAPVDLTALMSVQHVDTERLRDCVRATVVEHGGVTSLGDIVAAHPLTLGLAELVGYLQISASEGGTATTDTQRIGWADDAGVHRIAELPLVIFTSAAAAAAGSARGPA</sequence>
<dbReference type="EMBL" id="JAAMPA010000002">
    <property type="protein sequence ID" value="NIH69216.1"/>
    <property type="molecule type" value="Genomic_DNA"/>
</dbReference>
<keyword evidence="2" id="KW-0282">Flagellum</keyword>
<dbReference type="AlphaFoldDB" id="A0A846LNS8"/>
<organism evidence="2 3">
    <name type="scientific">Modestobacter marinus</name>
    <dbReference type="NCBI Taxonomy" id="477641"/>
    <lineage>
        <taxon>Bacteria</taxon>
        <taxon>Bacillati</taxon>
        <taxon>Actinomycetota</taxon>
        <taxon>Actinomycetes</taxon>
        <taxon>Geodermatophilales</taxon>
        <taxon>Geodermatophilaceae</taxon>
        <taxon>Modestobacter</taxon>
    </lineage>
</organism>
<keyword evidence="2" id="KW-0969">Cilium</keyword>
<dbReference type="Pfam" id="PF11855">
    <property type="entry name" value="DUF3375"/>
    <property type="match status" value="1"/>
</dbReference>
<proteinExistence type="predicted"/>
<protein>
    <submittedName>
        <fullName evidence="2">Flagellar motility protein MotE (MotC chaperone)</fullName>
    </submittedName>
</protein>